<name>A0A8T9BMA3_9HELO</name>
<dbReference type="Proteomes" id="UP000469559">
    <property type="component" value="Unassembled WGS sequence"/>
</dbReference>
<comment type="similarity">
    <text evidence="1">Belongs to the TTC36 family.</text>
</comment>
<evidence type="ECO:0000313" key="3">
    <source>
        <dbReference type="Proteomes" id="UP000469559"/>
    </source>
</evidence>
<dbReference type="GO" id="GO:0006570">
    <property type="term" value="P:tyrosine metabolic process"/>
    <property type="evidence" value="ECO:0007669"/>
    <property type="project" value="TreeGrafter"/>
</dbReference>
<dbReference type="AlphaFoldDB" id="A0A8T9BMA3"/>
<comment type="caution">
    <text evidence="2">The sequence shown here is derived from an EMBL/GenBank/DDBJ whole genome shotgun (WGS) entry which is preliminary data.</text>
</comment>
<gene>
    <name evidence="2" type="primary">ttc36</name>
    <name evidence="2" type="ORF">LARI1_G001114</name>
</gene>
<keyword evidence="3" id="KW-1185">Reference proteome</keyword>
<organism evidence="2 3">
    <name type="scientific">Lachnellula arida</name>
    <dbReference type="NCBI Taxonomy" id="1316785"/>
    <lineage>
        <taxon>Eukaryota</taxon>
        <taxon>Fungi</taxon>
        <taxon>Dikarya</taxon>
        <taxon>Ascomycota</taxon>
        <taxon>Pezizomycotina</taxon>
        <taxon>Leotiomycetes</taxon>
        <taxon>Helotiales</taxon>
        <taxon>Lachnaceae</taxon>
        <taxon>Lachnellula</taxon>
    </lineage>
</organism>
<proteinExistence type="inferred from homology"/>
<dbReference type="InterPro" id="IPR038906">
    <property type="entry name" value="TTC36"/>
</dbReference>
<sequence>MRDAVHGPLGFGAEFGFAAVVGCHADKTSYPLTSHLHAFTHSTTTHILIMPSLTTHDLSILEKIKDPEAGPSAPLLIDDSLPRDPHLSDTTTYQAVSIQERTIISSFQEIELRIAGLKPVSSQPPLSEYLDCIKQLDALIEEYPKYASARNNRAQALRRIYGDGILVRLPDSQSSEDAAPLDASASNSTLLSVSTTILTDLSTAISLLTPITPFAAISPQAAKTLSQAYTQRGAFYHLTAKRLRSHEAELRINESRLEARWKTIDFEEHASNDFMLGGRYGNEIAKALAVSANPTAKLCGEMVREAMRKEYAGAT</sequence>
<protein>
    <submittedName>
        <fullName evidence="2">Tetratricopeptide repeat protein 36-like</fullName>
    </submittedName>
</protein>
<accession>A0A8T9BMA3</accession>
<evidence type="ECO:0000256" key="1">
    <source>
        <dbReference type="ARBA" id="ARBA00006995"/>
    </source>
</evidence>
<reference evidence="2 3" key="1">
    <citation type="submission" date="2018-05" db="EMBL/GenBank/DDBJ databases">
        <title>Whole genome sequencing for identification of molecular markers to develop diagnostic detection tools for the regulated plant pathogen Lachnellula willkommii.</title>
        <authorList>
            <person name="Giroux E."/>
            <person name="Bilodeau G."/>
        </authorList>
    </citation>
    <scope>NUCLEOTIDE SEQUENCE [LARGE SCALE GENOMIC DNA]</scope>
    <source>
        <strain evidence="2 3">CBS 203.66</strain>
    </source>
</reference>
<dbReference type="OrthoDB" id="539634at2759"/>
<dbReference type="EMBL" id="QGMF01000028">
    <property type="protein sequence ID" value="TVY21087.1"/>
    <property type="molecule type" value="Genomic_DNA"/>
</dbReference>
<evidence type="ECO:0000313" key="2">
    <source>
        <dbReference type="EMBL" id="TVY21087.1"/>
    </source>
</evidence>
<dbReference type="PANTHER" id="PTHR21405">
    <property type="entry name" value="CDNA SEQUENCE BC021608"/>
    <property type="match status" value="1"/>
</dbReference>
<dbReference type="PANTHER" id="PTHR21405:SF0">
    <property type="entry name" value="TETRATRICOPEPTIDE REPEAT PROTEIN 36"/>
    <property type="match status" value="1"/>
</dbReference>